<protein>
    <submittedName>
        <fullName evidence="3">Uncharacterized protein</fullName>
    </submittedName>
</protein>
<dbReference type="Proteomes" id="UP000242414">
    <property type="component" value="Unassembled WGS sequence"/>
</dbReference>
<evidence type="ECO:0000256" key="1">
    <source>
        <dbReference type="SAM" id="Phobius"/>
    </source>
</evidence>
<evidence type="ECO:0000313" key="2">
    <source>
        <dbReference type="EMBL" id="ORE00766.1"/>
    </source>
</evidence>
<keyword evidence="1" id="KW-1133">Transmembrane helix</keyword>
<reference evidence="3" key="1">
    <citation type="journal article" date="2016" name="Proc. Natl. Acad. Sci. U.S.A.">
        <title>Lipid metabolic changes in an early divergent fungus govern the establishment of a mutualistic symbiosis with endobacteria.</title>
        <authorList>
            <person name="Lastovetsky O.A."/>
            <person name="Gaspar M.L."/>
            <person name="Mondo S.J."/>
            <person name="LaButti K.M."/>
            <person name="Sandor L."/>
            <person name="Grigoriev I.V."/>
            <person name="Henry S.A."/>
            <person name="Pawlowska T.E."/>
        </authorList>
    </citation>
    <scope>NUCLEOTIDE SEQUENCE [LARGE SCALE GENOMIC DNA]</scope>
    <source>
        <strain evidence="3">ATCC 52814</strain>
    </source>
</reference>
<organism evidence="3">
    <name type="scientific">Rhizopus microsporus var. microsporus</name>
    <dbReference type="NCBI Taxonomy" id="86635"/>
    <lineage>
        <taxon>Eukaryota</taxon>
        <taxon>Fungi</taxon>
        <taxon>Fungi incertae sedis</taxon>
        <taxon>Mucoromycota</taxon>
        <taxon>Mucoromycotina</taxon>
        <taxon>Mucoromycetes</taxon>
        <taxon>Mucorales</taxon>
        <taxon>Mucorineae</taxon>
        <taxon>Rhizopodaceae</taxon>
        <taxon>Rhizopus</taxon>
    </lineage>
</organism>
<dbReference type="AlphaFoldDB" id="A0A1X0QM05"/>
<sequence length="454" mass="52240">MSEHILFKEEISCSIIKVANEQKVVRWEDLINDLAELIKENYNGKSVKVYRGDWKRKIKVIVKSMGFKLEQFNDDIFVPLETTKNIESSKGSHYTLSASEKQRVVDLYDNIAEKWVLSTGKIVDDEMKKLAEKCCYEHPVHSMILDADDPIWRSYFTIAELNEIKSFRVKSLPDIPEDIQEYLNEYNKEWNSGKELYEYADSQKHNPIAQFNHKWICQSILQASELFLYEDTLTLNEYSEADLLHEVWPFVYKAFKNGGIKAALGEKSSVAVTLGRNKERGLEAVERRTRKAMGARVDILFKVLSKELVSGEVGKSKITAVDDKYLNDGLSKLPKTLRDMLSLLVDENPMQVNNLATIGFLMMGLSIELFVMDIPVGYYITRILRTQKLEFPNSINTFAIDFIPLLEVVWKGKESMKSVVKILSNRKRKAAELRTSVDNNYVLLPPSFVRNSYA</sequence>
<gene>
    <name evidence="3" type="ORF">BCV72DRAFT_310646</name>
    <name evidence="2" type="ORF">BCV72DRAFT_310657</name>
</gene>
<evidence type="ECO:0000313" key="3">
    <source>
        <dbReference type="EMBL" id="ORE00780.1"/>
    </source>
</evidence>
<keyword evidence="1" id="KW-0812">Transmembrane</keyword>
<feature type="transmembrane region" description="Helical" evidence="1">
    <location>
        <begin position="358"/>
        <end position="380"/>
    </location>
</feature>
<proteinExistence type="predicted"/>
<name>A0A1X0QM05_RHIZD</name>
<dbReference type="VEuPathDB" id="FungiDB:BCV72DRAFT_310657"/>
<keyword evidence="1" id="KW-0472">Membrane</keyword>
<dbReference type="OrthoDB" id="2288255at2759"/>
<accession>A0A1X0QM05</accession>
<dbReference type="EMBL" id="KV922296">
    <property type="protein sequence ID" value="ORE00766.1"/>
    <property type="molecule type" value="Genomic_DNA"/>
</dbReference>
<dbReference type="EMBL" id="KV922288">
    <property type="protein sequence ID" value="ORE00780.1"/>
    <property type="molecule type" value="Genomic_DNA"/>
</dbReference>
<dbReference type="VEuPathDB" id="FungiDB:BCV72DRAFT_310646"/>